<dbReference type="GO" id="GO:0008374">
    <property type="term" value="F:O-acyltransferase activity"/>
    <property type="evidence" value="ECO:0007669"/>
    <property type="project" value="InterPro"/>
</dbReference>
<keyword evidence="1" id="KW-0808">Transferase</keyword>
<sequence length="458" mass="49754">MGAFPDVVVLLPGILGSELTKDGKLLWGAGSIWDSVFNNGLARLQLTAPGSLDEDIGDGIVPRSILRWPALIPDFWKIGGYQELSYNLQDRLGLKKGKNFFEFPYDWRRDNRVAAIRLARESHDWLKAWREESGNAEAKLILIVHSMGGLIARHFVEVLEGWKATRATIAIATPFAGSGDALDFLQSGIKANFLPDGVKRSIYTFAGFDSLYQLLPTGPFLRDGAGSPVKLVDANLLKVDRNRVRSALAFHDEMRDAASTNKSIGAYLERKGATRTVIGSEQPTKVGGFVDDQGWVTFSGKSVQEGFLSGDGTVPRRSATPPEVGEEVAAFAPTSHSAITSYGSVMSHVCNAIAGMPETPLRDRGGVGTISLLVDDLYRAGADVAIRAATRQSAQFLNLTLTNLDDTKPPIKTRMNKVDDYYVWQYALPAGSYRASVEATGAEEASDIFTVVDVDLLP</sequence>
<dbReference type="STRING" id="665118.SAMN02983003_2031"/>
<accession>A0A1K2HXQ8</accession>
<gene>
    <name evidence="1" type="ORF">SAMN02983003_2031</name>
</gene>
<dbReference type="InterPro" id="IPR003386">
    <property type="entry name" value="LACT/PDAT_acylTrfase"/>
</dbReference>
<dbReference type="AlphaFoldDB" id="A0A1K2HXQ8"/>
<organism evidence="1 2">
    <name type="scientific">Devosia enhydra</name>
    <dbReference type="NCBI Taxonomy" id="665118"/>
    <lineage>
        <taxon>Bacteria</taxon>
        <taxon>Pseudomonadati</taxon>
        <taxon>Pseudomonadota</taxon>
        <taxon>Alphaproteobacteria</taxon>
        <taxon>Hyphomicrobiales</taxon>
        <taxon>Devosiaceae</taxon>
        <taxon>Devosia</taxon>
    </lineage>
</organism>
<reference evidence="1 2" key="1">
    <citation type="submission" date="2016-11" db="EMBL/GenBank/DDBJ databases">
        <authorList>
            <person name="Jaros S."/>
            <person name="Januszkiewicz K."/>
            <person name="Wedrychowicz H."/>
        </authorList>
    </citation>
    <scope>NUCLEOTIDE SEQUENCE [LARGE SCALE GENOMIC DNA]</scope>
    <source>
        <strain evidence="1 2">ATCC 23634</strain>
    </source>
</reference>
<dbReference type="InterPro" id="IPR029058">
    <property type="entry name" value="AB_hydrolase_fold"/>
</dbReference>
<proteinExistence type="predicted"/>
<name>A0A1K2HXQ8_9HYPH</name>
<dbReference type="Proteomes" id="UP000183447">
    <property type="component" value="Unassembled WGS sequence"/>
</dbReference>
<dbReference type="RefSeq" id="WP_177282484.1">
    <property type="nucleotide sequence ID" value="NZ_FPKU01000002.1"/>
</dbReference>
<dbReference type="EMBL" id="FPKU01000002">
    <property type="protein sequence ID" value="SFZ84475.1"/>
    <property type="molecule type" value="Genomic_DNA"/>
</dbReference>
<dbReference type="Pfam" id="PF02450">
    <property type="entry name" value="LCAT"/>
    <property type="match status" value="1"/>
</dbReference>
<evidence type="ECO:0000313" key="2">
    <source>
        <dbReference type="Proteomes" id="UP000183447"/>
    </source>
</evidence>
<protein>
    <submittedName>
        <fullName evidence="1">Lecithin:cholesterol acyltransferase</fullName>
    </submittedName>
</protein>
<keyword evidence="1" id="KW-0012">Acyltransferase</keyword>
<keyword evidence="2" id="KW-1185">Reference proteome</keyword>
<evidence type="ECO:0000313" key="1">
    <source>
        <dbReference type="EMBL" id="SFZ84475.1"/>
    </source>
</evidence>
<dbReference type="Gene3D" id="3.40.50.1820">
    <property type="entry name" value="alpha/beta hydrolase"/>
    <property type="match status" value="1"/>
</dbReference>
<dbReference type="PANTHER" id="PTHR11440">
    <property type="entry name" value="LECITHIN-CHOLESTEROL ACYLTRANSFERASE-RELATED"/>
    <property type="match status" value="1"/>
</dbReference>
<dbReference type="SUPFAM" id="SSF53474">
    <property type="entry name" value="alpha/beta-Hydrolases"/>
    <property type="match status" value="1"/>
</dbReference>
<dbReference type="GO" id="GO:0006629">
    <property type="term" value="P:lipid metabolic process"/>
    <property type="evidence" value="ECO:0007669"/>
    <property type="project" value="InterPro"/>
</dbReference>